<reference evidence="7" key="1">
    <citation type="submission" date="2021-01" db="EMBL/GenBank/DDBJ databases">
        <title>Description of Breznakiella homolactica.</title>
        <authorList>
            <person name="Song Y."/>
            <person name="Brune A."/>
        </authorList>
    </citation>
    <scope>NUCLEOTIDE SEQUENCE</scope>
    <source>
        <strain evidence="7">RmG30</strain>
    </source>
</reference>
<dbReference type="InterPro" id="IPR036188">
    <property type="entry name" value="FAD/NAD-bd_sf"/>
</dbReference>
<dbReference type="Gene3D" id="3.50.50.60">
    <property type="entry name" value="FAD/NAD(P)-binding domain"/>
    <property type="match status" value="1"/>
</dbReference>
<feature type="domain" description="FMN-binding" evidence="6">
    <location>
        <begin position="43"/>
        <end position="117"/>
    </location>
</feature>
<evidence type="ECO:0000256" key="1">
    <source>
        <dbReference type="ARBA" id="ARBA00008040"/>
    </source>
</evidence>
<evidence type="ECO:0000256" key="3">
    <source>
        <dbReference type="ARBA" id="ARBA00022827"/>
    </source>
</evidence>
<comment type="catalytic activity">
    <reaction evidence="5">
        <text>dihydrourocanate + A = urocanate + AH2</text>
        <dbReference type="Rhea" id="RHEA:36059"/>
        <dbReference type="ChEBI" id="CHEBI:13193"/>
        <dbReference type="ChEBI" id="CHEBI:17499"/>
        <dbReference type="ChEBI" id="CHEBI:27247"/>
        <dbReference type="ChEBI" id="CHEBI:72991"/>
        <dbReference type="EC" id="1.3.99.33"/>
    </reaction>
</comment>
<keyword evidence="4 5" id="KW-0560">Oxidoreductase</keyword>
<keyword evidence="3 5" id="KW-0274">FAD</keyword>
<dbReference type="PRINTS" id="PR00368">
    <property type="entry name" value="FADPNR"/>
</dbReference>
<dbReference type="SUPFAM" id="SSF56425">
    <property type="entry name" value="Succinate dehydrogenase/fumarate reductase flavoprotein, catalytic domain"/>
    <property type="match status" value="1"/>
</dbReference>
<dbReference type="AlphaFoldDB" id="A0A7T7XN57"/>
<dbReference type="PROSITE" id="PS51257">
    <property type="entry name" value="PROKAR_LIPOPROTEIN"/>
    <property type="match status" value="1"/>
</dbReference>
<dbReference type="NCBIfam" id="TIGR01813">
    <property type="entry name" value="flavo_cyto_c"/>
    <property type="match status" value="1"/>
</dbReference>
<dbReference type="KEGG" id="bhc:JFL75_00405"/>
<dbReference type="GO" id="GO:0010181">
    <property type="term" value="F:FMN binding"/>
    <property type="evidence" value="ECO:0007669"/>
    <property type="project" value="InterPro"/>
</dbReference>
<feature type="chain" id="PRO_5031603787" description="Urocanate reductase" evidence="5">
    <location>
        <begin position="23"/>
        <end position="582"/>
    </location>
</feature>
<dbReference type="InterPro" id="IPR050315">
    <property type="entry name" value="FAD-oxidoreductase_2"/>
</dbReference>
<evidence type="ECO:0000256" key="4">
    <source>
        <dbReference type="ARBA" id="ARBA00023002"/>
    </source>
</evidence>
<comment type="similarity">
    <text evidence="1 5">Belongs to the FAD-dependent oxidoreductase 2 family. FRD/SDH subfamily.</text>
</comment>
<dbReference type="GO" id="GO:0016020">
    <property type="term" value="C:membrane"/>
    <property type="evidence" value="ECO:0007669"/>
    <property type="project" value="InterPro"/>
</dbReference>
<dbReference type="InterPro" id="IPR007329">
    <property type="entry name" value="FMN-bd"/>
</dbReference>
<sequence>MKKIFIAAVLSAAVVISFFACASSGKGSAQSYTPGTYSAEAQGFGGTFTVSVTVDASKITAIEIGDNNETPGIGSNAITMIPGQVIENQSLAVDAVAGATITSNGLLGALEAALTAAGGNIAALKQAGAAAAKEKDVTMDVDVVVIGAGGAGFSAAIEAKEAGRSVVIIEKMPLVGGNTIKGSGGMNASETQYQKRAGKIYTNDTFYQYTMDGGHGLNDPALLRFFVENSSGAVDWLTGLGMNYTFGNYTTAQRSHAVNNGGPVGIELMRVLTARAEQDGIQVMLETKAEEIIMKNGQAAGVRCVGKTGNTVTVNAKAVVLATGGFGANEDLFTKYRPELKGYVTTNHPGATGDGIVMAEAVGADLTDIEQIQIHPTVEQSTSELVSESLRRDGSILINADGNRFYNEILTRDKVSAAVLAQPDSYAYIVFDQNVRNIRSIINTYVSRGFVLEDPTLEGLAAKMGVNPANFRKSVETWNAAAKAGAGDPFGRDEAMENPLVNPPYYAIKIAPGVHHTMGGVKINTNTEVISTRGAPIPGFYAAGEVTGGIHGGNRIGGNAITDIVVFGRVAGQQSAKFAGAR</sequence>
<feature type="signal peptide" evidence="5">
    <location>
        <begin position="1"/>
        <end position="22"/>
    </location>
</feature>
<evidence type="ECO:0000256" key="2">
    <source>
        <dbReference type="ARBA" id="ARBA00022630"/>
    </source>
</evidence>
<dbReference type="RefSeq" id="WP_215626722.1">
    <property type="nucleotide sequence ID" value="NZ_CP067089.2"/>
</dbReference>
<keyword evidence="8" id="KW-1185">Reference proteome</keyword>
<comment type="cofactor">
    <cofactor evidence="5">
        <name>FAD</name>
        <dbReference type="ChEBI" id="CHEBI:57692"/>
    </cofactor>
    <text evidence="5">Binds 1 FAD per subunit.</text>
</comment>
<dbReference type="Gene3D" id="3.90.1010.20">
    <property type="match status" value="1"/>
</dbReference>
<dbReference type="Gene3D" id="3.90.700.10">
    <property type="entry name" value="Succinate dehydrogenase/fumarate reductase flavoprotein, catalytic domain"/>
    <property type="match status" value="1"/>
</dbReference>
<dbReference type="Pfam" id="PF00890">
    <property type="entry name" value="FAD_binding_2"/>
    <property type="match status" value="1"/>
</dbReference>
<dbReference type="SMART" id="SM00900">
    <property type="entry name" value="FMN_bind"/>
    <property type="match status" value="1"/>
</dbReference>
<dbReference type="InterPro" id="IPR010960">
    <property type="entry name" value="Flavocytochrome_c"/>
</dbReference>
<accession>A0A7T7XN57</accession>
<dbReference type="PANTHER" id="PTHR43400:SF7">
    <property type="entry name" value="FAD-DEPENDENT OXIDOREDUCTASE 2 FAD BINDING DOMAIN-CONTAINING PROTEIN"/>
    <property type="match status" value="1"/>
</dbReference>
<keyword evidence="2 5" id="KW-0285">Flavoprotein</keyword>
<dbReference type="InterPro" id="IPR003953">
    <property type="entry name" value="FAD-dep_OxRdtase_2_FAD-bd"/>
</dbReference>
<organism evidence="7 8">
    <name type="scientific">Breznakiella homolactica</name>
    <dbReference type="NCBI Taxonomy" id="2798577"/>
    <lineage>
        <taxon>Bacteria</taxon>
        <taxon>Pseudomonadati</taxon>
        <taxon>Spirochaetota</taxon>
        <taxon>Spirochaetia</taxon>
        <taxon>Spirochaetales</taxon>
        <taxon>Breznakiellaceae</taxon>
        <taxon>Breznakiella</taxon>
    </lineage>
</organism>
<dbReference type="EMBL" id="CP067089">
    <property type="protein sequence ID" value="QQO09419.1"/>
    <property type="molecule type" value="Genomic_DNA"/>
</dbReference>
<gene>
    <name evidence="7" type="ORF">JFL75_00405</name>
</gene>
<dbReference type="SUPFAM" id="SSF51905">
    <property type="entry name" value="FAD/NAD(P)-binding domain"/>
    <property type="match status" value="1"/>
</dbReference>
<protein>
    <recommendedName>
        <fullName evidence="5">Urocanate reductase</fullName>
        <ecNumber evidence="5">1.3.99.33</ecNumber>
    </recommendedName>
</protein>
<evidence type="ECO:0000313" key="7">
    <source>
        <dbReference type="EMBL" id="QQO09419.1"/>
    </source>
</evidence>
<keyword evidence="5" id="KW-0732">Signal</keyword>
<dbReference type="NCBIfam" id="NF005064">
    <property type="entry name" value="PRK06481.1"/>
    <property type="match status" value="1"/>
</dbReference>
<dbReference type="Pfam" id="PF04205">
    <property type="entry name" value="FMN_bind"/>
    <property type="match status" value="1"/>
</dbReference>
<evidence type="ECO:0000313" key="8">
    <source>
        <dbReference type="Proteomes" id="UP000595917"/>
    </source>
</evidence>
<name>A0A7T7XN57_9SPIR</name>
<proteinExistence type="inferred from homology"/>
<evidence type="ECO:0000256" key="5">
    <source>
        <dbReference type="RuleBase" id="RU366062"/>
    </source>
</evidence>
<evidence type="ECO:0000259" key="6">
    <source>
        <dbReference type="SMART" id="SM00900"/>
    </source>
</evidence>
<dbReference type="EC" id="1.3.99.33" evidence="5"/>
<dbReference type="PANTHER" id="PTHR43400">
    <property type="entry name" value="FUMARATE REDUCTASE"/>
    <property type="match status" value="1"/>
</dbReference>
<dbReference type="GO" id="GO:0016627">
    <property type="term" value="F:oxidoreductase activity, acting on the CH-CH group of donors"/>
    <property type="evidence" value="ECO:0007669"/>
    <property type="project" value="UniProtKB-ARBA"/>
</dbReference>
<dbReference type="Proteomes" id="UP000595917">
    <property type="component" value="Chromosome"/>
</dbReference>
<dbReference type="InterPro" id="IPR027477">
    <property type="entry name" value="Succ_DH/fumarate_Rdtase_cat_sf"/>
</dbReference>
<dbReference type="FunFam" id="3.90.700.10:FF:000007">
    <property type="entry name" value="NADH-dependent fumarate reductase"/>
    <property type="match status" value="1"/>
</dbReference>
<comment type="cofactor">
    <cofactor evidence="5">
        <name>FMN</name>
        <dbReference type="ChEBI" id="CHEBI:58210"/>
    </cofactor>
    <text evidence="5">Binds 1 or 2 FMN covalently per subunit.</text>
</comment>